<dbReference type="AlphaFoldDB" id="A0A1M6XID3"/>
<keyword evidence="6" id="KW-1185">Reference proteome</keyword>
<dbReference type="InterPro" id="IPR028082">
    <property type="entry name" value="Peripla_BP_I"/>
</dbReference>
<dbReference type="Pfam" id="PF00356">
    <property type="entry name" value="LacI"/>
    <property type="match status" value="1"/>
</dbReference>
<feature type="domain" description="HTH lacI-type" evidence="4">
    <location>
        <begin position="3"/>
        <end position="60"/>
    </location>
</feature>
<dbReference type="STRING" id="1121322.SAMN02745136_03978"/>
<dbReference type="InterPro" id="IPR046335">
    <property type="entry name" value="LacI/GalR-like_sensor"/>
</dbReference>
<accession>A0A1M6XID3</accession>
<dbReference type="Pfam" id="PF13377">
    <property type="entry name" value="Peripla_BP_3"/>
    <property type="match status" value="1"/>
</dbReference>
<dbReference type="OrthoDB" id="43195at2"/>
<sequence length="347" mass="39921">MKKITIQDVAKELNLSRNTVAKALNNSDTVAYETRYVVIKKAYEMGYSKLSPLVLNEYKIKDKLEKARTVVVFARRELSTFWNRIIMGISDELNKNNCKLQLNFISEEDEAKHIAPLDVDSDMSGIIILNVFHKEFLELILKKDVPVVFLDGPSDVYEISSMGDIVVFEGYHSTRMITEHLLSQGNKKIAFIGDISYCRTIRDRYEGYKAALSSYGIEPEEQYLITRHVEHKYYKQEEVNAELEKLKELPEAIVCANDDIAKDAMLWLKRRGVKVPEEVAITGFDDKEEVELLSPALTTVHIGNQRMGRRLVQQLIWRIENMDLPKEIITINTETIIRESSVRQGKS</sequence>
<gene>
    <name evidence="5" type="ORF">SAMN02745136_03978</name>
</gene>
<evidence type="ECO:0000256" key="2">
    <source>
        <dbReference type="ARBA" id="ARBA00023125"/>
    </source>
</evidence>
<dbReference type="CDD" id="cd01392">
    <property type="entry name" value="HTH_LacI"/>
    <property type="match status" value="1"/>
</dbReference>
<keyword evidence="3" id="KW-0804">Transcription</keyword>
<evidence type="ECO:0000256" key="3">
    <source>
        <dbReference type="ARBA" id="ARBA00023163"/>
    </source>
</evidence>
<dbReference type="SMART" id="SM00354">
    <property type="entry name" value="HTH_LACI"/>
    <property type="match status" value="1"/>
</dbReference>
<dbReference type="Gene3D" id="3.40.50.2300">
    <property type="match status" value="2"/>
</dbReference>
<dbReference type="SUPFAM" id="SSF53822">
    <property type="entry name" value="Periplasmic binding protein-like I"/>
    <property type="match status" value="1"/>
</dbReference>
<reference evidence="5 6" key="1">
    <citation type="submission" date="2016-11" db="EMBL/GenBank/DDBJ databases">
        <authorList>
            <person name="Jaros S."/>
            <person name="Januszkiewicz K."/>
            <person name="Wedrychowicz H."/>
        </authorList>
    </citation>
    <scope>NUCLEOTIDE SEQUENCE [LARGE SCALE GENOMIC DNA]</scope>
    <source>
        <strain evidence="5 6">DSM 15929</strain>
    </source>
</reference>
<dbReference type="Proteomes" id="UP000184386">
    <property type="component" value="Unassembled WGS sequence"/>
</dbReference>
<dbReference type="GO" id="GO:0003700">
    <property type="term" value="F:DNA-binding transcription factor activity"/>
    <property type="evidence" value="ECO:0007669"/>
    <property type="project" value="TreeGrafter"/>
</dbReference>
<dbReference type="RefSeq" id="WP_073278601.1">
    <property type="nucleotide sequence ID" value="NZ_FRAC01000022.1"/>
</dbReference>
<name>A0A1M6XID3_9FIRM</name>
<keyword evidence="1" id="KW-0805">Transcription regulation</keyword>
<evidence type="ECO:0000259" key="4">
    <source>
        <dbReference type="SMART" id="SM00354"/>
    </source>
</evidence>
<dbReference type="GO" id="GO:0000976">
    <property type="term" value="F:transcription cis-regulatory region binding"/>
    <property type="evidence" value="ECO:0007669"/>
    <property type="project" value="TreeGrafter"/>
</dbReference>
<evidence type="ECO:0000313" key="6">
    <source>
        <dbReference type="Proteomes" id="UP000184386"/>
    </source>
</evidence>
<dbReference type="InterPro" id="IPR010982">
    <property type="entry name" value="Lambda_DNA-bd_dom_sf"/>
</dbReference>
<dbReference type="SUPFAM" id="SSF47413">
    <property type="entry name" value="lambda repressor-like DNA-binding domains"/>
    <property type="match status" value="1"/>
</dbReference>
<dbReference type="PANTHER" id="PTHR30146">
    <property type="entry name" value="LACI-RELATED TRANSCRIPTIONAL REPRESSOR"/>
    <property type="match status" value="1"/>
</dbReference>
<dbReference type="Gene3D" id="1.10.260.40">
    <property type="entry name" value="lambda repressor-like DNA-binding domains"/>
    <property type="match status" value="1"/>
</dbReference>
<dbReference type="PANTHER" id="PTHR30146:SF109">
    <property type="entry name" value="HTH-TYPE TRANSCRIPTIONAL REGULATOR GALS"/>
    <property type="match status" value="1"/>
</dbReference>
<proteinExistence type="predicted"/>
<organism evidence="5 6">
    <name type="scientific">Anaerocolumna jejuensis DSM 15929</name>
    <dbReference type="NCBI Taxonomy" id="1121322"/>
    <lineage>
        <taxon>Bacteria</taxon>
        <taxon>Bacillati</taxon>
        <taxon>Bacillota</taxon>
        <taxon>Clostridia</taxon>
        <taxon>Lachnospirales</taxon>
        <taxon>Lachnospiraceae</taxon>
        <taxon>Anaerocolumna</taxon>
    </lineage>
</organism>
<dbReference type="EMBL" id="FRAC01000022">
    <property type="protein sequence ID" value="SHL05663.1"/>
    <property type="molecule type" value="Genomic_DNA"/>
</dbReference>
<dbReference type="InterPro" id="IPR000843">
    <property type="entry name" value="HTH_LacI"/>
</dbReference>
<keyword evidence="2" id="KW-0238">DNA-binding</keyword>
<evidence type="ECO:0000256" key="1">
    <source>
        <dbReference type="ARBA" id="ARBA00023015"/>
    </source>
</evidence>
<protein>
    <submittedName>
        <fullName evidence="5">Transcriptional regulator, LacI family</fullName>
    </submittedName>
</protein>
<evidence type="ECO:0000313" key="5">
    <source>
        <dbReference type="EMBL" id="SHL05663.1"/>
    </source>
</evidence>